<name>A0A4U6S1A2_BRAEL</name>
<dbReference type="EMBL" id="SZZP01000009">
    <property type="protein sequence ID" value="TKV80533.1"/>
    <property type="molecule type" value="Genomic_DNA"/>
</dbReference>
<reference evidence="3 4" key="1">
    <citation type="submission" date="2019-05" db="EMBL/GenBank/DDBJ databases">
        <title>Draft Genome of Bradyrhizobium elkanii strain SEMIA 938, Used in Commercial Inoculants for Lupinus spp. in Brazil.</title>
        <authorList>
            <person name="Hungria M."/>
            <person name="Delamuta J.R.M."/>
            <person name="Ribeiro R.A."/>
            <person name="Nogueira M.A."/>
        </authorList>
    </citation>
    <scope>NUCLEOTIDE SEQUENCE [LARGE SCALE GENOMIC DNA]</scope>
    <source>
        <strain evidence="3 4">Semia 938</strain>
    </source>
</reference>
<dbReference type="Pfam" id="PF00263">
    <property type="entry name" value="Secretin"/>
    <property type="match status" value="1"/>
</dbReference>
<dbReference type="Pfam" id="PF13629">
    <property type="entry name" value="T2SS-T3SS_pil_N"/>
    <property type="match status" value="1"/>
</dbReference>
<evidence type="ECO:0000259" key="2">
    <source>
        <dbReference type="PROSITE" id="PS50914"/>
    </source>
</evidence>
<dbReference type="GO" id="GO:0009306">
    <property type="term" value="P:protein secretion"/>
    <property type="evidence" value="ECO:0007669"/>
    <property type="project" value="InterPro"/>
</dbReference>
<protein>
    <submittedName>
        <fullName evidence="3">Type II and III secretion system protein family protein</fullName>
    </submittedName>
</protein>
<accession>A0A4U6S1A2</accession>
<proteinExistence type="inferred from homology"/>
<feature type="domain" description="BON" evidence="2">
    <location>
        <begin position="121"/>
        <end position="191"/>
    </location>
</feature>
<comment type="caution">
    <text evidence="3">The sequence shown here is derived from an EMBL/GenBank/DDBJ whole genome shotgun (WGS) entry which is preliminary data.</text>
</comment>
<dbReference type="InterPro" id="IPR004846">
    <property type="entry name" value="T2SS/T3SS_dom"/>
</dbReference>
<dbReference type="PRINTS" id="PR00811">
    <property type="entry name" value="BCTERIALGSPD"/>
</dbReference>
<dbReference type="PANTHER" id="PTHR30332:SF17">
    <property type="entry name" value="TYPE IV PILIATION SYSTEM PROTEIN DR_0774-RELATED"/>
    <property type="match status" value="1"/>
</dbReference>
<evidence type="ECO:0000313" key="3">
    <source>
        <dbReference type="EMBL" id="TKV80533.1"/>
    </source>
</evidence>
<gene>
    <name evidence="3" type="ORF">FDV58_17515</name>
</gene>
<sequence>MMGSRVSVDAGLGLVALSAMAFGAAIALFHFTDPAAAADRRAPSSSGVFVSEMSDVQRVRVTINKSRTFRVDTAFSSIVAGSPDIADVKSLSDHLIYVQGRKTGTTNVILFDSSMKQIGILDVEVTLDIGNLQQNIQSGTGTRGIRVSSSEGQVVLSGTAADAVAAERAMTIAQGSVPKDAIVVNAMSVAAPQQVMLEVRFLEVSREAGRDLGVNLYAANANGTNVGNTGLGGFTGIGRVPIGGVTHTNPTGNINRIDPNIAVGATPTGSLPVLQTVGSLIGSAGGVAAPPFGSLLTSILRTSSGGSVDLLITALETKGLARRLAEPNLTTLSGDAARFLAGGEIPVPVASSPVPGALPTVSIDYKKFGVELAFVPTVLSRGVINLRVEPSVSELDFTNAVSISGTTIPALTRRDARTTVELRDGQSFAIAGLLQTRNRQDVSQLPWIGSVPVLGSLFSSKSYQQQETDLVIIVTPRLVAPAAPGQQLASPLDSRLPANDVDFFLNGQMEVRKRYDDYVNSGGDVKGPYGHIIAPNAVVPAPPPAVGANQPVVKTLN</sequence>
<evidence type="ECO:0000256" key="1">
    <source>
        <dbReference type="RuleBase" id="RU004003"/>
    </source>
</evidence>
<comment type="similarity">
    <text evidence="1">Belongs to the bacterial secretin family.</text>
</comment>
<dbReference type="Pfam" id="PF04972">
    <property type="entry name" value="BON"/>
    <property type="match status" value="1"/>
</dbReference>
<dbReference type="PROSITE" id="PS50914">
    <property type="entry name" value="BON"/>
    <property type="match status" value="1"/>
</dbReference>
<dbReference type="InterPro" id="IPR032789">
    <property type="entry name" value="T2SS-T3SS_pil_N"/>
</dbReference>
<evidence type="ECO:0000313" key="4">
    <source>
        <dbReference type="Proteomes" id="UP000305095"/>
    </source>
</evidence>
<dbReference type="RefSeq" id="WP_137479305.1">
    <property type="nucleotide sequence ID" value="NZ_SZZP01000009.1"/>
</dbReference>
<dbReference type="InterPro" id="IPR050810">
    <property type="entry name" value="Bact_Secretion_Sys_Channel"/>
</dbReference>
<dbReference type="PANTHER" id="PTHR30332">
    <property type="entry name" value="PROBABLE GENERAL SECRETION PATHWAY PROTEIN D"/>
    <property type="match status" value="1"/>
</dbReference>
<dbReference type="InterPro" id="IPR001775">
    <property type="entry name" value="GspD/PilQ"/>
</dbReference>
<dbReference type="InterPro" id="IPR007055">
    <property type="entry name" value="BON_dom"/>
</dbReference>
<organism evidence="3 4">
    <name type="scientific">Bradyrhizobium elkanii</name>
    <dbReference type="NCBI Taxonomy" id="29448"/>
    <lineage>
        <taxon>Bacteria</taxon>
        <taxon>Pseudomonadati</taxon>
        <taxon>Pseudomonadota</taxon>
        <taxon>Alphaproteobacteria</taxon>
        <taxon>Hyphomicrobiales</taxon>
        <taxon>Nitrobacteraceae</taxon>
        <taxon>Bradyrhizobium</taxon>
    </lineage>
</organism>
<dbReference type="Proteomes" id="UP000305095">
    <property type="component" value="Unassembled WGS sequence"/>
</dbReference>
<dbReference type="AlphaFoldDB" id="A0A4U6S1A2"/>
<dbReference type="GO" id="GO:0015627">
    <property type="term" value="C:type II protein secretion system complex"/>
    <property type="evidence" value="ECO:0007669"/>
    <property type="project" value="TreeGrafter"/>
</dbReference>